<comment type="caution">
    <text evidence="2">The sequence shown here is derived from an EMBL/GenBank/DDBJ whole genome shotgun (WGS) entry which is preliminary data.</text>
</comment>
<accession>A0A350HAI4</accession>
<dbReference type="Gene3D" id="2.30.30.40">
    <property type="entry name" value="SH3 Domains"/>
    <property type="match status" value="1"/>
</dbReference>
<dbReference type="SMART" id="SM00260">
    <property type="entry name" value="CheW"/>
    <property type="match status" value="1"/>
</dbReference>
<dbReference type="PANTHER" id="PTHR22617:SF23">
    <property type="entry name" value="CHEMOTAXIS PROTEIN CHEW"/>
    <property type="match status" value="1"/>
</dbReference>
<dbReference type="InterPro" id="IPR002545">
    <property type="entry name" value="CheW-lke_dom"/>
</dbReference>
<gene>
    <name evidence="2" type="ORF">DCW38_05140</name>
</gene>
<dbReference type="InterPro" id="IPR036061">
    <property type="entry name" value="CheW-like_dom_sf"/>
</dbReference>
<proteinExistence type="predicted"/>
<dbReference type="AlphaFoldDB" id="A0A350HAI4"/>
<feature type="domain" description="CheW-like" evidence="1">
    <location>
        <begin position="11"/>
        <end position="141"/>
    </location>
</feature>
<reference evidence="2 3" key="1">
    <citation type="journal article" date="2018" name="Nat. Biotechnol.">
        <title>A standardized bacterial taxonomy based on genome phylogeny substantially revises the tree of life.</title>
        <authorList>
            <person name="Parks D.H."/>
            <person name="Chuvochina M."/>
            <person name="Waite D.W."/>
            <person name="Rinke C."/>
            <person name="Skarshewski A."/>
            <person name="Chaumeil P.A."/>
            <person name="Hugenholtz P."/>
        </authorList>
    </citation>
    <scope>NUCLEOTIDE SEQUENCE [LARGE SCALE GENOMIC DNA]</scope>
    <source>
        <strain evidence="2">UBA9956</strain>
    </source>
</reference>
<evidence type="ECO:0000313" key="2">
    <source>
        <dbReference type="EMBL" id="HAV92550.1"/>
    </source>
</evidence>
<evidence type="ECO:0000313" key="3">
    <source>
        <dbReference type="Proteomes" id="UP000264062"/>
    </source>
</evidence>
<protein>
    <submittedName>
        <fullName evidence="2">Chemotaxis protein CheW</fullName>
    </submittedName>
</protein>
<dbReference type="Gene3D" id="2.40.50.180">
    <property type="entry name" value="CheA-289, Domain 4"/>
    <property type="match status" value="1"/>
</dbReference>
<dbReference type="GO" id="GO:0005829">
    <property type="term" value="C:cytosol"/>
    <property type="evidence" value="ECO:0007669"/>
    <property type="project" value="TreeGrafter"/>
</dbReference>
<evidence type="ECO:0000259" key="1">
    <source>
        <dbReference type="PROSITE" id="PS50851"/>
    </source>
</evidence>
<dbReference type="Proteomes" id="UP000264062">
    <property type="component" value="Unassembled WGS sequence"/>
</dbReference>
<dbReference type="SUPFAM" id="SSF50341">
    <property type="entry name" value="CheW-like"/>
    <property type="match status" value="1"/>
</dbReference>
<dbReference type="GO" id="GO:0007165">
    <property type="term" value="P:signal transduction"/>
    <property type="evidence" value="ECO:0007669"/>
    <property type="project" value="InterPro"/>
</dbReference>
<dbReference type="InterPro" id="IPR039315">
    <property type="entry name" value="CheW"/>
</dbReference>
<name>A0A350HAI4_UNCW3</name>
<dbReference type="EMBL" id="DMZY01000152">
    <property type="protein sequence ID" value="HAV92550.1"/>
    <property type="molecule type" value="Genomic_DNA"/>
</dbReference>
<sequence length="141" mass="16218">MCGRSGLKMANRQIIVFFLENKRYGVEIENVNDIYEKMESVRVPNTDEFIDGIINLRGDVVTLINLKKRLKVDRVKEEENIIICEMNKDKFGLTVDGIDGIIRLEKNENETPTDSGFIKGFIEKDGKQIIIIDLKKILTKN</sequence>
<dbReference type="GO" id="GO:0006935">
    <property type="term" value="P:chemotaxis"/>
    <property type="evidence" value="ECO:0007669"/>
    <property type="project" value="InterPro"/>
</dbReference>
<organism evidence="2 3">
    <name type="scientific">candidate division WOR-3 bacterium</name>
    <dbReference type="NCBI Taxonomy" id="2052148"/>
    <lineage>
        <taxon>Bacteria</taxon>
        <taxon>Bacteria division WOR-3</taxon>
    </lineage>
</organism>
<dbReference type="Pfam" id="PF01584">
    <property type="entry name" value="CheW"/>
    <property type="match status" value="1"/>
</dbReference>
<dbReference type="PANTHER" id="PTHR22617">
    <property type="entry name" value="CHEMOTAXIS SENSOR HISTIDINE KINASE-RELATED"/>
    <property type="match status" value="1"/>
</dbReference>
<dbReference type="PROSITE" id="PS50851">
    <property type="entry name" value="CHEW"/>
    <property type="match status" value="1"/>
</dbReference>